<feature type="domain" description="Glutaredoxin" evidence="5">
    <location>
        <begin position="222"/>
        <end position="289"/>
    </location>
</feature>
<evidence type="ECO:0000256" key="1">
    <source>
        <dbReference type="ARBA" id="ARBA00008983"/>
    </source>
</evidence>
<dbReference type="Pfam" id="PF00462">
    <property type="entry name" value="Glutaredoxin"/>
    <property type="match status" value="1"/>
</dbReference>
<dbReference type="EMBL" id="JAHRHJ020000007">
    <property type="protein sequence ID" value="KAH9309853.1"/>
    <property type="molecule type" value="Genomic_DNA"/>
</dbReference>
<dbReference type="CDD" id="cd03028">
    <property type="entry name" value="GRX_PICOT_like"/>
    <property type="match status" value="1"/>
</dbReference>
<evidence type="ECO:0000313" key="7">
    <source>
        <dbReference type="Proteomes" id="UP000824469"/>
    </source>
</evidence>
<evidence type="ECO:0000259" key="5">
    <source>
        <dbReference type="Pfam" id="PF00462"/>
    </source>
</evidence>
<dbReference type="InterPro" id="IPR004480">
    <property type="entry name" value="Monothiol_GRX-rel"/>
</dbReference>
<dbReference type="PROSITE" id="PS51354">
    <property type="entry name" value="GLUTAREDOXIN_2"/>
    <property type="match status" value="1"/>
</dbReference>
<reference evidence="6 7" key="1">
    <citation type="journal article" date="2021" name="Nat. Plants">
        <title>The Taxus genome provides insights into paclitaxel biosynthesis.</title>
        <authorList>
            <person name="Xiong X."/>
            <person name="Gou J."/>
            <person name="Liao Q."/>
            <person name="Li Y."/>
            <person name="Zhou Q."/>
            <person name="Bi G."/>
            <person name="Li C."/>
            <person name="Du R."/>
            <person name="Wang X."/>
            <person name="Sun T."/>
            <person name="Guo L."/>
            <person name="Liang H."/>
            <person name="Lu P."/>
            <person name="Wu Y."/>
            <person name="Zhang Z."/>
            <person name="Ro D.K."/>
            <person name="Shang Y."/>
            <person name="Huang S."/>
            <person name="Yan J."/>
        </authorList>
    </citation>
    <scope>NUCLEOTIDE SEQUENCE [LARGE SCALE GENOMIC DNA]</scope>
    <source>
        <strain evidence="6">Ta-2019</strain>
    </source>
</reference>
<dbReference type="Gene3D" id="3.40.30.10">
    <property type="entry name" value="Glutaredoxin"/>
    <property type="match status" value="1"/>
</dbReference>
<dbReference type="AlphaFoldDB" id="A0AA38FW11"/>
<accession>A0AA38FW11</accession>
<evidence type="ECO:0000313" key="6">
    <source>
        <dbReference type="EMBL" id="KAH9309853.1"/>
    </source>
</evidence>
<sequence>MAAITVPNTHPPSLPIFKSSYPMLSSCASTISALSQKHPFKHFPILGSSQSAQPCKKTWSSRKNSYGMQGNTIVCAVNKLAETEAIPLEENPRHLAEKLPSATGVYAMHDKNGELQFIGISRMISNSVLSHIRDVPELCGSVKIALVDAPDRAALTDAWKLWMEEHIAINGKVPLGNESGNTTWVKKQRRAKPDLRLTPGQHVQLTVPLEQLIDKLVKENEVVVFIKGSRTAPQCGFSHRVLTILNEQGVDYESVNVFDEEYNPGLRETMKVYSGWPTFPQVFVRGELIGGADILSEMAEKGELQDLLKIKK</sequence>
<dbReference type="Proteomes" id="UP000824469">
    <property type="component" value="Unassembled WGS sequence"/>
</dbReference>
<comment type="caution">
    <text evidence="6">The sequence shown here is derived from an EMBL/GenBank/DDBJ whole genome shotgun (WGS) entry which is preliminary data.</text>
</comment>
<keyword evidence="7" id="KW-1185">Reference proteome</keyword>
<evidence type="ECO:0000256" key="4">
    <source>
        <dbReference type="ARBA" id="ARBA00023014"/>
    </source>
</evidence>
<dbReference type="InterPro" id="IPR036249">
    <property type="entry name" value="Thioredoxin-like_sf"/>
</dbReference>
<protein>
    <recommendedName>
        <fullName evidence="5">Glutaredoxin domain-containing protein</fullName>
    </recommendedName>
</protein>
<dbReference type="PANTHER" id="PTHR10293:SF45">
    <property type="entry name" value="BIFUNCTIONAL MONOTHIOL GLUTAREDOXIN-S16, CHLOROPLASTIC"/>
    <property type="match status" value="1"/>
</dbReference>
<keyword evidence="3" id="KW-0408">Iron</keyword>
<evidence type="ECO:0000256" key="2">
    <source>
        <dbReference type="ARBA" id="ARBA00022723"/>
    </source>
</evidence>
<dbReference type="GO" id="GO:0051536">
    <property type="term" value="F:iron-sulfur cluster binding"/>
    <property type="evidence" value="ECO:0007669"/>
    <property type="project" value="UniProtKB-KW"/>
</dbReference>
<dbReference type="GO" id="GO:0005759">
    <property type="term" value="C:mitochondrial matrix"/>
    <property type="evidence" value="ECO:0007669"/>
    <property type="project" value="TreeGrafter"/>
</dbReference>
<dbReference type="InterPro" id="IPR002109">
    <property type="entry name" value="Glutaredoxin"/>
</dbReference>
<dbReference type="InterPro" id="IPR033658">
    <property type="entry name" value="GRX_PICOT-like"/>
</dbReference>
<name>A0AA38FW11_TAXCH</name>
<dbReference type="PANTHER" id="PTHR10293">
    <property type="entry name" value="GLUTAREDOXIN FAMILY MEMBER"/>
    <property type="match status" value="1"/>
</dbReference>
<keyword evidence="2" id="KW-0479">Metal-binding</keyword>
<comment type="similarity">
    <text evidence="1">Belongs to the glutaredoxin family. CGFS subfamily.</text>
</comment>
<keyword evidence="4" id="KW-0411">Iron-sulfur</keyword>
<gene>
    <name evidence="6" type="ORF">KI387_037764</name>
</gene>
<proteinExistence type="inferred from homology"/>
<organism evidence="6 7">
    <name type="scientific">Taxus chinensis</name>
    <name type="common">Chinese yew</name>
    <name type="synonym">Taxus wallichiana var. chinensis</name>
    <dbReference type="NCBI Taxonomy" id="29808"/>
    <lineage>
        <taxon>Eukaryota</taxon>
        <taxon>Viridiplantae</taxon>
        <taxon>Streptophyta</taxon>
        <taxon>Embryophyta</taxon>
        <taxon>Tracheophyta</taxon>
        <taxon>Spermatophyta</taxon>
        <taxon>Pinopsida</taxon>
        <taxon>Pinidae</taxon>
        <taxon>Conifers II</taxon>
        <taxon>Cupressales</taxon>
        <taxon>Taxaceae</taxon>
        <taxon>Taxus</taxon>
    </lineage>
</organism>
<dbReference type="OMA" id="RNAPQCG"/>
<dbReference type="SUPFAM" id="SSF52833">
    <property type="entry name" value="Thioredoxin-like"/>
    <property type="match status" value="1"/>
</dbReference>
<dbReference type="GO" id="GO:0046872">
    <property type="term" value="F:metal ion binding"/>
    <property type="evidence" value="ECO:0007669"/>
    <property type="project" value="UniProtKB-KW"/>
</dbReference>
<evidence type="ECO:0000256" key="3">
    <source>
        <dbReference type="ARBA" id="ARBA00023004"/>
    </source>
</evidence>